<keyword evidence="2" id="KW-1185">Reference proteome</keyword>
<reference evidence="1" key="1">
    <citation type="journal article" date="2022" name="bioRxiv">
        <title>Sequencing and chromosome-scale assembly of the giantPleurodeles waltlgenome.</title>
        <authorList>
            <person name="Brown T."/>
            <person name="Elewa A."/>
            <person name="Iarovenko S."/>
            <person name="Subramanian E."/>
            <person name="Araus A.J."/>
            <person name="Petzold A."/>
            <person name="Susuki M."/>
            <person name="Suzuki K.-i.T."/>
            <person name="Hayashi T."/>
            <person name="Toyoda A."/>
            <person name="Oliveira C."/>
            <person name="Osipova E."/>
            <person name="Leigh N.D."/>
            <person name="Simon A."/>
            <person name="Yun M.H."/>
        </authorList>
    </citation>
    <scope>NUCLEOTIDE SEQUENCE</scope>
    <source>
        <strain evidence="1">20211129_DDA</strain>
        <tissue evidence="1">Liver</tissue>
    </source>
</reference>
<gene>
    <name evidence="1" type="ORF">NDU88_001060</name>
</gene>
<dbReference type="AlphaFoldDB" id="A0AAV7L8E0"/>
<protein>
    <submittedName>
        <fullName evidence="1">Uncharacterized protein</fullName>
    </submittedName>
</protein>
<proteinExistence type="predicted"/>
<evidence type="ECO:0000313" key="2">
    <source>
        <dbReference type="Proteomes" id="UP001066276"/>
    </source>
</evidence>
<dbReference type="EMBL" id="JANPWB010000015">
    <property type="protein sequence ID" value="KAJ1087901.1"/>
    <property type="molecule type" value="Genomic_DNA"/>
</dbReference>
<evidence type="ECO:0000313" key="1">
    <source>
        <dbReference type="EMBL" id="KAJ1087901.1"/>
    </source>
</evidence>
<sequence>MVLDYVTKQRECAFPRYLKQLRKQIRFRDQHHSEEHVNAPRVVPVSFPHSSSPPAPFFPVPHPVPGVATLLLKRRGSIIGSPGPAVFVFTTRLLCSKSKRRSAHPESGFRVSSFSVLSIRPFLVVC</sequence>
<comment type="caution">
    <text evidence="1">The sequence shown here is derived from an EMBL/GenBank/DDBJ whole genome shotgun (WGS) entry which is preliminary data.</text>
</comment>
<name>A0AAV7L8E0_PLEWA</name>
<dbReference type="Proteomes" id="UP001066276">
    <property type="component" value="Chromosome 11"/>
</dbReference>
<accession>A0AAV7L8E0</accession>
<organism evidence="1 2">
    <name type="scientific">Pleurodeles waltl</name>
    <name type="common">Iberian ribbed newt</name>
    <dbReference type="NCBI Taxonomy" id="8319"/>
    <lineage>
        <taxon>Eukaryota</taxon>
        <taxon>Metazoa</taxon>
        <taxon>Chordata</taxon>
        <taxon>Craniata</taxon>
        <taxon>Vertebrata</taxon>
        <taxon>Euteleostomi</taxon>
        <taxon>Amphibia</taxon>
        <taxon>Batrachia</taxon>
        <taxon>Caudata</taxon>
        <taxon>Salamandroidea</taxon>
        <taxon>Salamandridae</taxon>
        <taxon>Pleurodelinae</taxon>
        <taxon>Pleurodeles</taxon>
    </lineage>
</organism>